<dbReference type="EMBL" id="JAVIZC010000003">
    <property type="protein sequence ID" value="MDR6102053.1"/>
    <property type="molecule type" value="Genomic_DNA"/>
</dbReference>
<dbReference type="Pfam" id="PF12096">
    <property type="entry name" value="DUF3572"/>
    <property type="match status" value="1"/>
</dbReference>
<dbReference type="RefSeq" id="WP_373465551.1">
    <property type="nucleotide sequence ID" value="NZ_JAUTBL010000002.1"/>
</dbReference>
<evidence type="ECO:0000313" key="4">
    <source>
        <dbReference type="Proteomes" id="UP001255601"/>
    </source>
</evidence>
<evidence type="ECO:0000313" key="1">
    <source>
        <dbReference type="EMBL" id="MDQ1185781.1"/>
    </source>
</evidence>
<dbReference type="AlphaFoldDB" id="A0AAJ2ET14"/>
<proteinExistence type="predicted"/>
<accession>A0AAJ2ET14</accession>
<keyword evidence="3" id="KW-1185">Reference proteome</keyword>
<reference evidence="2" key="1">
    <citation type="submission" date="2023-08" db="EMBL/GenBank/DDBJ databases">
        <title>Functional and genomic diversity of the sorghum phyllosphere microbiome.</title>
        <authorList>
            <person name="Shade A."/>
        </authorList>
    </citation>
    <scope>NUCLEOTIDE SEQUENCE</scope>
    <source>
        <strain evidence="2">SORGH_AS_0974</strain>
        <strain evidence="1 3">SORGH_AS_1126</strain>
    </source>
</reference>
<protein>
    <recommendedName>
        <fullName evidence="5">DUF3572 family protein</fullName>
    </recommendedName>
</protein>
<dbReference type="Proteomes" id="UP001224781">
    <property type="component" value="Unassembled WGS sequence"/>
</dbReference>
<sequence length="102" mass="11238">MRREMKYGKPIVKDPEETVAAILGWLANEPDILARFLALSGLQPNMLRAAIQDPGFLAGLTDFVMNHEPDLMAFCEASGFKPEDVQAAWHKYSGPGLDSGVY</sequence>
<evidence type="ECO:0000313" key="3">
    <source>
        <dbReference type="Proteomes" id="UP001224781"/>
    </source>
</evidence>
<comment type="caution">
    <text evidence="2">The sequence shown here is derived from an EMBL/GenBank/DDBJ whole genome shotgun (WGS) entry which is preliminary data.</text>
</comment>
<dbReference type="EMBL" id="JAUTBL010000002">
    <property type="protein sequence ID" value="MDQ1185781.1"/>
    <property type="molecule type" value="Genomic_DNA"/>
</dbReference>
<gene>
    <name evidence="2" type="ORF">QE369_002250</name>
    <name evidence="1" type="ORF">QE408_002924</name>
</gene>
<dbReference type="Proteomes" id="UP001255601">
    <property type="component" value="Unassembled WGS sequence"/>
</dbReference>
<evidence type="ECO:0000313" key="2">
    <source>
        <dbReference type="EMBL" id="MDR6102053.1"/>
    </source>
</evidence>
<evidence type="ECO:0008006" key="5">
    <source>
        <dbReference type="Google" id="ProtNLM"/>
    </source>
</evidence>
<organism evidence="2 4">
    <name type="scientific">Agrobacterium larrymoorei</name>
    <dbReference type="NCBI Taxonomy" id="160699"/>
    <lineage>
        <taxon>Bacteria</taxon>
        <taxon>Pseudomonadati</taxon>
        <taxon>Pseudomonadota</taxon>
        <taxon>Alphaproteobacteria</taxon>
        <taxon>Hyphomicrobiales</taxon>
        <taxon>Rhizobiaceae</taxon>
        <taxon>Rhizobium/Agrobacterium group</taxon>
        <taxon>Agrobacterium</taxon>
    </lineage>
</organism>
<name>A0AAJ2ET14_9HYPH</name>
<dbReference type="InterPro" id="IPR021955">
    <property type="entry name" value="DUF3572"/>
</dbReference>